<comment type="caution">
    <text evidence="1">The sequence shown here is derived from an EMBL/GenBank/DDBJ whole genome shotgun (WGS) entry which is preliminary data.</text>
</comment>
<organism evidence="1 2">
    <name type="scientific">Streptomyces kaempferi</name>
    <dbReference type="NCBI Taxonomy" id="333725"/>
    <lineage>
        <taxon>Bacteria</taxon>
        <taxon>Bacillati</taxon>
        <taxon>Actinomycetota</taxon>
        <taxon>Actinomycetes</taxon>
        <taxon>Kitasatosporales</taxon>
        <taxon>Streptomycetaceae</taxon>
        <taxon>Streptomyces</taxon>
    </lineage>
</organism>
<dbReference type="EMBL" id="JBHTMM010000328">
    <property type="protein sequence ID" value="MFD1313902.1"/>
    <property type="molecule type" value="Genomic_DNA"/>
</dbReference>
<dbReference type="Proteomes" id="UP001597058">
    <property type="component" value="Unassembled WGS sequence"/>
</dbReference>
<proteinExistence type="predicted"/>
<sequence>QAAAMAVRAIDWKYALGAELTDTGFDASVLSRGSGGCRGQAAHRFHPRRDLFGRTSWPAMSFPACLRLIW</sequence>
<reference evidence="2" key="1">
    <citation type="journal article" date="2019" name="Int. J. Syst. Evol. Microbiol.">
        <title>The Global Catalogue of Microorganisms (GCM) 10K type strain sequencing project: providing services to taxonomists for standard genome sequencing and annotation.</title>
        <authorList>
            <consortium name="The Broad Institute Genomics Platform"/>
            <consortium name="The Broad Institute Genome Sequencing Center for Infectious Disease"/>
            <person name="Wu L."/>
            <person name="Ma J."/>
        </authorList>
    </citation>
    <scope>NUCLEOTIDE SEQUENCE [LARGE SCALE GENOMIC DNA]</scope>
    <source>
        <strain evidence="2">CGMCC 4.7020</strain>
    </source>
</reference>
<name>A0ABW3XWE7_9ACTN</name>
<feature type="non-terminal residue" evidence="1">
    <location>
        <position position="1"/>
    </location>
</feature>
<protein>
    <submittedName>
        <fullName evidence="1">Uncharacterized protein</fullName>
    </submittedName>
</protein>
<evidence type="ECO:0000313" key="1">
    <source>
        <dbReference type="EMBL" id="MFD1313902.1"/>
    </source>
</evidence>
<accession>A0ABW3XWE7</accession>
<keyword evidence="2" id="KW-1185">Reference proteome</keyword>
<evidence type="ECO:0000313" key="2">
    <source>
        <dbReference type="Proteomes" id="UP001597058"/>
    </source>
</evidence>
<gene>
    <name evidence="1" type="ORF">ACFQ5X_50705</name>
</gene>
<dbReference type="RefSeq" id="WP_381331439.1">
    <property type="nucleotide sequence ID" value="NZ_JBHTMM010000328.1"/>
</dbReference>